<feature type="compositionally biased region" description="Polar residues" evidence="1">
    <location>
        <begin position="554"/>
        <end position="564"/>
    </location>
</feature>
<feature type="region of interest" description="Disordered" evidence="1">
    <location>
        <begin position="270"/>
        <end position="391"/>
    </location>
</feature>
<reference evidence="2" key="2">
    <citation type="submission" date="2021-04" db="EMBL/GenBank/DDBJ databases">
        <authorList>
            <person name="Podell S."/>
        </authorList>
    </citation>
    <scope>NUCLEOTIDE SEQUENCE</scope>
    <source>
        <strain evidence="2">Hildebrandi</strain>
    </source>
</reference>
<dbReference type="Proteomes" id="UP000693970">
    <property type="component" value="Unassembled WGS sequence"/>
</dbReference>
<feature type="region of interest" description="Disordered" evidence="1">
    <location>
        <begin position="452"/>
        <end position="474"/>
    </location>
</feature>
<name>A0A9K3KM14_9STRA</name>
<comment type="caution">
    <text evidence="2">The sequence shown here is derived from an EMBL/GenBank/DDBJ whole genome shotgun (WGS) entry which is preliminary data.</text>
</comment>
<accession>A0A9K3KM14</accession>
<reference evidence="2" key="1">
    <citation type="journal article" date="2021" name="Sci. Rep.">
        <title>Diploid genomic architecture of Nitzschia inconspicua, an elite biomass production diatom.</title>
        <authorList>
            <person name="Oliver A."/>
            <person name="Podell S."/>
            <person name="Pinowska A."/>
            <person name="Traller J.C."/>
            <person name="Smith S.R."/>
            <person name="McClure R."/>
            <person name="Beliaev A."/>
            <person name="Bohutskyi P."/>
            <person name="Hill E.A."/>
            <person name="Rabines A."/>
            <person name="Zheng H."/>
            <person name="Allen L.Z."/>
            <person name="Kuo A."/>
            <person name="Grigoriev I.V."/>
            <person name="Allen A.E."/>
            <person name="Hazlebeck D."/>
            <person name="Allen E.E."/>
        </authorList>
    </citation>
    <scope>NUCLEOTIDE SEQUENCE</scope>
    <source>
        <strain evidence="2">Hildebrandi</strain>
    </source>
</reference>
<keyword evidence="3" id="KW-1185">Reference proteome</keyword>
<sequence length="564" mass="59920">MPGFTVYQIDFSAVASGKRVATTKRKIRWRFGFANEKALADGLTGPDCRGEEHDVTIVWSITSGKRQITMDGREIHYSTNRASILDFSWSSKGNHVIKVICHAAPPLQATPGFRQYDLLIDGQSFFTMPKMFQLGIRGNIPNHVPGGYGNPVSPVSMGSSLNREFPVSRDQEEADLRRAIEASIRESQAHLSSRSNDDRSAYTSPNPAPMAESSGDLLDLNGGFGAPLPQESPSVASMPSYYSAPPTYGQSTPTAAAGALVPAVAPPGYYQGAPPPPQPAGFPTTYGSPPPAYGSPPPHAAYQSPPPVPPAPAPTPSQPYGVAPTQYGDAFGLSSPQVEDPFAPKPPPPPSHQDLASAILSSYQSPAPSTPMAGSHMNGYANTPDTYGAPSPMTNGNATSPPSLSMNTLAITVTEEEPLSDFEKALKNLVNVDHIDEPAEGEVKLTMIKKEEAKKTPKGRSVPKPPAGKGLVGENAPLSQIKQNFESPPKTTTEGIMNAPPPGAFHPNSQYAGALVVHGQGPPPLHQASGFGVGRYMPNGGFQNQQELRPGYLMQQQQSTPQYR</sequence>
<organism evidence="2 3">
    <name type="scientific">Nitzschia inconspicua</name>
    <dbReference type="NCBI Taxonomy" id="303405"/>
    <lineage>
        <taxon>Eukaryota</taxon>
        <taxon>Sar</taxon>
        <taxon>Stramenopiles</taxon>
        <taxon>Ochrophyta</taxon>
        <taxon>Bacillariophyta</taxon>
        <taxon>Bacillariophyceae</taxon>
        <taxon>Bacillariophycidae</taxon>
        <taxon>Bacillariales</taxon>
        <taxon>Bacillariaceae</taxon>
        <taxon>Nitzschia</taxon>
    </lineage>
</organism>
<feature type="compositionally biased region" description="Pro residues" evidence="1">
    <location>
        <begin position="288"/>
        <end position="317"/>
    </location>
</feature>
<proteinExistence type="predicted"/>
<dbReference type="AlphaFoldDB" id="A0A9K3KM14"/>
<dbReference type="OrthoDB" id="72550at2759"/>
<evidence type="ECO:0000313" key="3">
    <source>
        <dbReference type="Proteomes" id="UP000693970"/>
    </source>
</evidence>
<protein>
    <submittedName>
        <fullName evidence="2">Uncharacterized protein</fullName>
    </submittedName>
</protein>
<gene>
    <name evidence="2" type="ORF">IV203_005242</name>
</gene>
<dbReference type="EMBL" id="JAGRRH010000021">
    <property type="protein sequence ID" value="KAG7346174.1"/>
    <property type="molecule type" value="Genomic_DNA"/>
</dbReference>
<feature type="region of interest" description="Disordered" evidence="1">
    <location>
        <begin position="187"/>
        <end position="237"/>
    </location>
</feature>
<feature type="region of interest" description="Disordered" evidence="1">
    <location>
        <begin position="520"/>
        <end position="564"/>
    </location>
</feature>
<evidence type="ECO:0000256" key="1">
    <source>
        <dbReference type="SAM" id="MobiDB-lite"/>
    </source>
</evidence>
<evidence type="ECO:0000313" key="2">
    <source>
        <dbReference type="EMBL" id="KAG7346174.1"/>
    </source>
</evidence>